<evidence type="ECO:0000313" key="1">
    <source>
        <dbReference type="EMBL" id="GGI57000.1"/>
    </source>
</evidence>
<name>A0ABQ2BX22_9FLAO</name>
<organism evidence="1 2">
    <name type="scientific">Winogradskyella haliclonae</name>
    <dbReference type="NCBI Taxonomy" id="2048558"/>
    <lineage>
        <taxon>Bacteria</taxon>
        <taxon>Pseudomonadati</taxon>
        <taxon>Bacteroidota</taxon>
        <taxon>Flavobacteriia</taxon>
        <taxon>Flavobacteriales</taxon>
        <taxon>Flavobacteriaceae</taxon>
        <taxon>Winogradskyella</taxon>
    </lineage>
</organism>
<reference evidence="2" key="1">
    <citation type="journal article" date="2019" name="Int. J. Syst. Evol. Microbiol.">
        <title>The Global Catalogue of Microorganisms (GCM) 10K type strain sequencing project: providing services to taxonomists for standard genome sequencing and annotation.</title>
        <authorList>
            <consortium name="The Broad Institute Genomics Platform"/>
            <consortium name="The Broad Institute Genome Sequencing Center for Infectious Disease"/>
            <person name="Wu L."/>
            <person name="Ma J."/>
        </authorList>
    </citation>
    <scope>NUCLEOTIDE SEQUENCE [LARGE SCALE GENOMIC DNA]</scope>
    <source>
        <strain evidence="2">CCM 8681</strain>
    </source>
</reference>
<sequence>MLANKRINKVNFRNLLLLAIKIPANKLTKNNIGAIVVSNNADGIINEPNKTKIWLIKKSSNRYEYKFFKNYDNSSSLNI</sequence>
<keyword evidence="2" id="KW-1185">Reference proteome</keyword>
<dbReference type="Proteomes" id="UP000624701">
    <property type="component" value="Unassembled WGS sequence"/>
</dbReference>
<accession>A0ABQ2BX22</accession>
<proteinExistence type="predicted"/>
<comment type="caution">
    <text evidence="1">The sequence shown here is derived from an EMBL/GenBank/DDBJ whole genome shotgun (WGS) entry which is preliminary data.</text>
</comment>
<dbReference type="EMBL" id="BMDQ01000001">
    <property type="protein sequence ID" value="GGI57000.1"/>
    <property type="molecule type" value="Genomic_DNA"/>
</dbReference>
<gene>
    <name evidence="1" type="ORF">GCM10011444_13090</name>
</gene>
<protein>
    <submittedName>
        <fullName evidence="1">Uncharacterized protein</fullName>
    </submittedName>
</protein>
<evidence type="ECO:0000313" key="2">
    <source>
        <dbReference type="Proteomes" id="UP000624701"/>
    </source>
</evidence>